<dbReference type="InterPro" id="IPR012132">
    <property type="entry name" value="GMC_OxRdtase"/>
</dbReference>
<evidence type="ECO:0000313" key="3">
    <source>
        <dbReference type="Proteomes" id="UP000653454"/>
    </source>
</evidence>
<name>A0A8S4EW65_PLUXY</name>
<dbReference type="AlphaFoldDB" id="A0A8S4EW65"/>
<evidence type="ECO:0000256" key="1">
    <source>
        <dbReference type="ARBA" id="ARBA00010790"/>
    </source>
</evidence>
<dbReference type="GO" id="GO:0050660">
    <property type="term" value="F:flavin adenine dinucleotide binding"/>
    <property type="evidence" value="ECO:0007669"/>
    <property type="project" value="InterPro"/>
</dbReference>
<accession>A0A8S4EW65</accession>
<evidence type="ECO:0000313" key="2">
    <source>
        <dbReference type="EMBL" id="CAG9119989.1"/>
    </source>
</evidence>
<reference evidence="2" key="1">
    <citation type="submission" date="2020-11" db="EMBL/GenBank/DDBJ databases">
        <authorList>
            <person name="Whiteford S."/>
        </authorList>
    </citation>
    <scope>NUCLEOTIDE SEQUENCE</scope>
</reference>
<comment type="caution">
    <text evidence="2">The sequence shown here is derived from an EMBL/GenBank/DDBJ whole genome shotgun (WGS) entry which is preliminary data.</text>
</comment>
<proteinExistence type="inferred from homology"/>
<dbReference type="PANTHER" id="PTHR11552:SF147">
    <property type="entry name" value="CHOLINE DEHYDROGENASE, MITOCHONDRIAL"/>
    <property type="match status" value="1"/>
</dbReference>
<organism evidence="2 3">
    <name type="scientific">Plutella xylostella</name>
    <name type="common">Diamondback moth</name>
    <name type="synonym">Plutella maculipennis</name>
    <dbReference type="NCBI Taxonomy" id="51655"/>
    <lineage>
        <taxon>Eukaryota</taxon>
        <taxon>Metazoa</taxon>
        <taxon>Ecdysozoa</taxon>
        <taxon>Arthropoda</taxon>
        <taxon>Hexapoda</taxon>
        <taxon>Insecta</taxon>
        <taxon>Pterygota</taxon>
        <taxon>Neoptera</taxon>
        <taxon>Endopterygota</taxon>
        <taxon>Lepidoptera</taxon>
        <taxon>Glossata</taxon>
        <taxon>Ditrysia</taxon>
        <taxon>Yponomeutoidea</taxon>
        <taxon>Plutellidae</taxon>
        <taxon>Plutella</taxon>
    </lineage>
</organism>
<gene>
    <name evidence="2" type="ORF">PLXY2_LOCUS6981</name>
</gene>
<dbReference type="Proteomes" id="UP000653454">
    <property type="component" value="Unassembled WGS sequence"/>
</dbReference>
<protein>
    <submittedName>
        <fullName evidence="2">(diamondback moth) hypothetical protein</fullName>
    </submittedName>
</protein>
<dbReference type="EMBL" id="CAJHNJ030000023">
    <property type="protein sequence ID" value="CAG9119989.1"/>
    <property type="molecule type" value="Genomic_DNA"/>
</dbReference>
<keyword evidence="3" id="KW-1185">Reference proteome</keyword>
<dbReference type="SUPFAM" id="SSF51905">
    <property type="entry name" value="FAD/NAD(P)-binding domain"/>
    <property type="match status" value="1"/>
</dbReference>
<dbReference type="Gene3D" id="3.50.50.60">
    <property type="entry name" value="FAD/NAD(P)-binding domain"/>
    <property type="match status" value="1"/>
</dbReference>
<sequence>MGLLGAVSGVQGALGNVTNPVLDAGVQASLMTLTAALGVVTSGLSEAAFDWPKTSPLSGGERFDFIVMGGGAAGCVLARRLTELSDWSVLLIEAGGDPPLSSVIPGAFMLLTYSEQDWA</sequence>
<dbReference type="InterPro" id="IPR036188">
    <property type="entry name" value="FAD/NAD-bd_sf"/>
</dbReference>
<dbReference type="PANTHER" id="PTHR11552">
    <property type="entry name" value="GLUCOSE-METHANOL-CHOLINE GMC OXIDOREDUCTASE"/>
    <property type="match status" value="1"/>
</dbReference>
<dbReference type="GO" id="GO:0016491">
    <property type="term" value="F:oxidoreductase activity"/>
    <property type="evidence" value="ECO:0007669"/>
    <property type="project" value="TreeGrafter"/>
</dbReference>
<comment type="similarity">
    <text evidence="1">Belongs to the GMC oxidoreductase family.</text>
</comment>